<dbReference type="InterPro" id="IPR032728">
    <property type="entry name" value="BBS1_N"/>
</dbReference>
<dbReference type="SUPFAM" id="SSF50998">
    <property type="entry name" value="Quinoprotein alcohol dehydrogenase-like"/>
    <property type="match status" value="1"/>
</dbReference>
<dbReference type="SUPFAM" id="SSF53300">
    <property type="entry name" value="vWA-like"/>
    <property type="match status" value="1"/>
</dbReference>
<keyword evidence="25" id="KW-0768">Sushi</keyword>
<evidence type="ECO:0000256" key="9">
    <source>
        <dbReference type="ARBA" id="ARBA00022588"/>
    </source>
</evidence>
<dbReference type="InterPro" id="IPR001254">
    <property type="entry name" value="Trypsin_dom"/>
</dbReference>
<dbReference type="PANTHER" id="PTHR20870">
    <property type="entry name" value="BARDET-BIEDL SYNDROME 1 PROTEIN"/>
    <property type="match status" value="1"/>
</dbReference>
<name>A0AA88TFI4_9TELE</name>
<feature type="domain" description="VWFA" evidence="27">
    <location>
        <begin position="251"/>
        <end position="450"/>
    </location>
</feature>
<feature type="chain" id="PRO_5041648681" description="BBSome complex member BBS1" evidence="26">
    <location>
        <begin position="22"/>
        <end position="1310"/>
    </location>
</feature>
<evidence type="ECO:0000256" key="25">
    <source>
        <dbReference type="PROSITE-ProRule" id="PRU00302"/>
    </source>
</evidence>
<dbReference type="PROSITE" id="PS50240">
    <property type="entry name" value="TRYPSIN_DOM"/>
    <property type="match status" value="1"/>
</dbReference>
<dbReference type="InterPro" id="IPR028784">
    <property type="entry name" value="BBS1"/>
</dbReference>
<comment type="subcellular location">
    <subcellularLocation>
        <location evidence="4">Cell projection</location>
        <location evidence="4">Cilium membrane</location>
    </subcellularLocation>
    <subcellularLocation>
        <location evidence="3">Cell surface</location>
    </subcellularLocation>
    <subcellularLocation>
        <location evidence="5">Cytoplasm</location>
        <location evidence="5">Cytoskeleton</location>
        <location evidence="5">Microtubule organizing center</location>
        <location evidence="5">Centrosome</location>
        <location evidence="5">Centriolar satellite</location>
    </subcellularLocation>
</comment>
<dbReference type="GO" id="GO:0001895">
    <property type="term" value="P:retina homeostasis"/>
    <property type="evidence" value="ECO:0007669"/>
    <property type="project" value="UniProtKB-ARBA"/>
</dbReference>
<evidence type="ECO:0000256" key="14">
    <source>
        <dbReference type="ARBA" id="ARBA00022927"/>
    </source>
</evidence>
<dbReference type="Gene3D" id="2.40.10.10">
    <property type="entry name" value="Trypsin-like serine proteases"/>
    <property type="match status" value="2"/>
</dbReference>
<dbReference type="FunFam" id="2.130.10.10:FF:002248">
    <property type="entry name" value="Bardet-Biedl syndrome 1"/>
    <property type="match status" value="1"/>
</dbReference>
<proteinExistence type="predicted"/>
<dbReference type="GO" id="GO:0007608">
    <property type="term" value="P:sensory perception of smell"/>
    <property type="evidence" value="ECO:0007669"/>
    <property type="project" value="UniProtKB-KW"/>
</dbReference>
<dbReference type="GO" id="GO:0015031">
    <property type="term" value="P:protein transport"/>
    <property type="evidence" value="ECO:0007669"/>
    <property type="project" value="UniProtKB-KW"/>
</dbReference>
<dbReference type="InterPro" id="IPR001314">
    <property type="entry name" value="Peptidase_S1A"/>
</dbReference>
<evidence type="ECO:0000256" key="17">
    <source>
        <dbReference type="ARBA" id="ARBA00023136"/>
    </source>
</evidence>
<keyword evidence="17" id="KW-0472">Membrane</keyword>
<evidence type="ECO:0000256" key="2">
    <source>
        <dbReference type="ARBA" id="ARBA00001946"/>
    </source>
</evidence>
<dbReference type="PROSITE" id="PS50923">
    <property type="entry name" value="SUSHI"/>
    <property type="match status" value="3"/>
</dbReference>
<dbReference type="InterPro" id="IPR009003">
    <property type="entry name" value="Peptidase_S1_PA"/>
</dbReference>
<comment type="cofactor">
    <cofactor evidence="2">
        <name>Mg(2+)</name>
        <dbReference type="ChEBI" id="CHEBI:18420"/>
    </cofactor>
</comment>
<keyword evidence="31" id="KW-1185">Reference proteome</keyword>
<keyword evidence="6" id="KW-0813">Transport</keyword>
<evidence type="ECO:0000259" key="27">
    <source>
        <dbReference type="PROSITE" id="PS50234"/>
    </source>
</evidence>
<keyword evidence="8" id="KW-0963">Cytoplasm</keyword>
<evidence type="ECO:0000256" key="12">
    <source>
        <dbReference type="ARBA" id="ARBA00022794"/>
    </source>
</evidence>
<dbReference type="FunFam" id="2.10.70.10:FF:000019">
    <property type="entry name" value="Complement factor b,-like"/>
    <property type="match status" value="1"/>
</dbReference>
<feature type="domain" description="Sushi" evidence="29">
    <location>
        <begin position="85"/>
        <end position="144"/>
    </location>
</feature>
<dbReference type="InterPro" id="IPR036465">
    <property type="entry name" value="vWFA_dom_sf"/>
</dbReference>
<dbReference type="CDD" id="cd01470">
    <property type="entry name" value="vWA_complement_factors"/>
    <property type="match status" value="1"/>
</dbReference>
<dbReference type="EMBL" id="JAUYZG010000022">
    <property type="protein sequence ID" value="KAK2872809.1"/>
    <property type="molecule type" value="Genomic_DNA"/>
</dbReference>
<comment type="caution">
    <text evidence="30">The sequence shown here is derived from an EMBL/GenBank/DDBJ whole genome shotgun (WGS) entry which is preliminary data.</text>
</comment>
<keyword evidence="11" id="KW-0552">Olfaction</keyword>
<evidence type="ECO:0000259" key="29">
    <source>
        <dbReference type="PROSITE" id="PS50923"/>
    </source>
</evidence>
<dbReference type="SUPFAM" id="SSF57535">
    <property type="entry name" value="Complement control module/SCR domain"/>
    <property type="match status" value="3"/>
</dbReference>
<sequence>MEREPWLNLFLLAILCPLINGAPSSVSCPDEILSISEGRYSFSKDESSVRYSCSEGYYPTIRVRHCVNGKWKPLPQEKLSECRKITCPNPRGFENGEMYPYQRQYFVNDTTHYTCYSGYVFRGSGTRVCQGNGKWSGSTPICGRNSDDCPDPGTPAGSTRAGNMFNIDDKVSYYCDNKLTLIGSKERVCRENGRWSGTEPECYADFTYDTPEEASEGFSSSLKANLAVSQQNEGTDQVGKKIQVGKGGKLDIYIALDVSDSIDEEDFEKAKNVIKTLIEKISYYEVSPNYEILIFATDVVRIVSMRDFKSGQKNKLLDILKRLEDFEYNSKGDRSGTNIAQAYKSILESMQIEHDRDKEEFKKTQHIVIMFTDGQANMGGNPRPQVDKIKYLVQQYNPSGEEENLDMYVFGMGDDVNAEDINDFKTDRLNEKFFFKLKDLDDLQETFDEMIDEGSSVALCGLYQDYESDKKRRQYPWLAKISVARNDGKISNCVGSLVSSNFILTAAHCFRPDDTPDRISVDLELKGIKVKDYIPHPRYDVKSKKNLGIPEYYEFDVALIQLAAPVIMGPELRPICIPCTKETSGALKLLDKEGTCRKHQEELMSSETVKATFMSVVGANIEKKQITIKQGKWRDACVEDAKKAEGITAQNARDIVTDNFLCSGGIEPTVDDIACKGDSGGATFVVPGNRLVQVGIVSWGVKDLCQNNRKPKSDSHTRDYHTSLFSAEELKDTSVASSKWLDAHYDPVANLYTFSSCIALSDLHGDGENKLVVGDLGTGVCNMKLKVYRGTGLLSESTLLDLPTGLVSFLMDLHEPRTPAIAVASGPFIYVYKNLRPYFKFTLPSLEVNPLEQDVWSQAKEDMIDPMTLKEMLEGLRDKAEIPLSVRSLRFLMLEPQEMENFVLLNKEQPIRRQTVITCIGTLKKNMADEDAVSCLVIGTENGDVYILDPEAFTILYKMSLPSTPTLMDVTGQFDVEFRITVACRNGNIYILRRDSLKPKYCIELSSHPVGLVRMGKNVVVGCTHETLHGYTQKGKKLWTTYLPAPVTTMALMDLPTRGFQAVLVGLANCEVHMYRDKNLIGTIKTPDVVTSICFGRYGREDGTLIMTTKGGGLIVKILKRTAVFDDRDSAPGPPIAQSIRLNVPKKTKLYVDQTLRERENAVAMHRAFQMDLSRLRLAAARAYVKALESSLTPMSASLTEPLKMNAVVQGLGPSFKLTLNIQNTAASRPVMNLAISFLYDENLYSMRTAFFKIPLLVPGLNYPIDTFVECLSDKGISDIIKVFVLREGKSAPLLTAHINMPVSEGLALN</sequence>
<dbReference type="SMART" id="SM00032">
    <property type="entry name" value="CCP"/>
    <property type="match status" value="3"/>
</dbReference>
<dbReference type="PRINTS" id="PR00722">
    <property type="entry name" value="CHYMOTRYPSIN"/>
</dbReference>
<dbReference type="CDD" id="cd00190">
    <property type="entry name" value="Tryp_SPc"/>
    <property type="match status" value="1"/>
</dbReference>
<evidence type="ECO:0000259" key="28">
    <source>
        <dbReference type="PROSITE" id="PS50240"/>
    </source>
</evidence>
<keyword evidence="19" id="KW-0206">Cytoskeleton</keyword>
<dbReference type="PANTHER" id="PTHR20870:SF0">
    <property type="entry name" value="BARDET-BIEDL SYNDROME 1 PROTEIN"/>
    <property type="match status" value="1"/>
</dbReference>
<dbReference type="PROSITE" id="PS51257">
    <property type="entry name" value="PROKAR_LIPOPROTEIN"/>
    <property type="match status" value="1"/>
</dbReference>
<evidence type="ECO:0000256" key="26">
    <source>
        <dbReference type="SAM" id="SignalP"/>
    </source>
</evidence>
<feature type="domain" description="Sushi" evidence="29">
    <location>
        <begin position="147"/>
        <end position="204"/>
    </location>
</feature>
<evidence type="ECO:0000256" key="20">
    <source>
        <dbReference type="ARBA" id="ARBA00023273"/>
    </source>
</evidence>
<dbReference type="GO" id="GO:0004252">
    <property type="term" value="F:serine-type endopeptidase activity"/>
    <property type="evidence" value="ECO:0007669"/>
    <property type="project" value="InterPro"/>
</dbReference>
<dbReference type="PROSITE" id="PS00134">
    <property type="entry name" value="TRYPSIN_HIS"/>
    <property type="match status" value="1"/>
</dbReference>
<keyword evidence="10" id="KW-0716">Sensory transduction</keyword>
<keyword evidence="16" id="KW-0969">Cilium</keyword>
<evidence type="ECO:0000256" key="6">
    <source>
        <dbReference type="ARBA" id="ARBA00022448"/>
    </source>
</evidence>
<organism evidence="30 31">
    <name type="scientific">Cirrhinus molitorella</name>
    <name type="common">mud carp</name>
    <dbReference type="NCBI Taxonomy" id="172907"/>
    <lineage>
        <taxon>Eukaryota</taxon>
        <taxon>Metazoa</taxon>
        <taxon>Chordata</taxon>
        <taxon>Craniata</taxon>
        <taxon>Vertebrata</taxon>
        <taxon>Euteleostomi</taxon>
        <taxon>Actinopterygii</taxon>
        <taxon>Neopterygii</taxon>
        <taxon>Teleostei</taxon>
        <taxon>Ostariophysi</taxon>
        <taxon>Cypriniformes</taxon>
        <taxon>Cyprinidae</taxon>
        <taxon>Labeoninae</taxon>
        <taxon>Labeonini</taxon>
        <taxon>Cirrhinus</taxon>
    </lineage>
</organism>
<evidence type="ECO:0000256" key="5">
    <source>
        <dbReference type="ARBA" id="ARBA00004607"/>
    </source>
</evidence>
<dbReference type="InterPro" id="IPR002035">
    <property type="entry name" value="VWF_A"/>
</dbReference>
<evidence type="ECO:0000256" key="10">
    <source>
        <dbReference type="ARBA" id="ARBA00022606"/>
    </source>
</evidence>
<protein>
    <recommendedName>
        <fullName evidence="24">BBSome complex member BBS1</fullName>
    </recommendedName>
    <alternativeName>
        <fullName evidence="22">C3/C5 convertase</fullName>
    </alternativeName>
</protein>
<dbReference type="GO" id="GO:0005113">
    <property type="term" value="F:patched binding"/>
    <property type="evidence" value="ECO:0007669"/>
    <property type="project" value="TreeGrafter"/>
</dbReference>
<evidence type="ECO:0000256" key="4">
    <source>
        <dbReference type="ARBA" id="ARBA00004309"/>
    </source>
</evidence>
<comment type="caution">
    <text evidence="25">Lacks conserved residue(s) required for the propagation of feature annotation.</text>
</comment>
<dbReference type="InterPro" id="IPR000436">
    <property type="entry name" value="Sushi_SCR_CCP_dom"/>
</dbReference>
<keyword evidence="14" id="KW-0653">Protein transport</keyword>
<reference evidence="30" key="1">
    <citation type="submission" date="2023-08" db="EMBL/GenBank/DDBJ databases">
        <title>Chromosome-level Genome Assembly of mud carp (Cirrhinus molitorella).</title>
        <authorList>
            <person name="Liu H."/>
        </authorList>
    </citation>
    <scope>NUCLEOTIDE SEQUENCE</scope>
    <source>
        <strain evidence="30">Prfri</strain>
        <tissue evidence="30">Muscle</tissue>
    </source>
</reference>
<dbReference type="GO" id="GO:0005119">
    <property type="term" value="F:smoothened binding"/>
    <property type="evidence" value="ECO:0007669"/>
    <property type="project" value="TreeGrafter"/>
</dbReference>
<comment type="cofactor">
    <cofactor evidence="1">
        <name>Mn(2+)</name>
        <dbReference type="ChEBI" id="CHEBI:29035"/>
    </cofactor>
</comment>
<dbReference type="Pfam" id="PF00092">
    <property type="entry name" value="VWA"/>
    <property type="match status" value="1"/>
</dbReference>
<evidence type="ECO:0000256" key="19">
    <source>
        <dbReference type="ARBA" id="ARBA00023212"/>
    </source>
</evidence>
<dbReference type="Gene3D" id="2.10.70.10">
    <property type="entry name" value="Complement Module, domain 1"/>
    <property type="match status" value="3"/>
</dbReference>
<evidence type="ECO:0000256" key="11">
    <source>
        <dbReference type="ARBA" id="ARBA00022725"/>
    </source>
</evidence>
<evidence type="ECO:0000256" key="23">
    <source>
        <dbReference type="ARBA" id="ARBA00062958"/>
    </source>
</evidence>
<keyword evidence="9" id="KW-0399">Innate immunity</keyword>
<dbReference type="CDD" id="cd00033">
    <property type="entry name" value="CCP"/>
    <property type="match status" value="3"/>
</dbReference>
<comment type="subunit">
    <text evidence="23">Part of BBSome complex, that contains BBS1, BBS2, BBS4, BBS5, BBS7, BBS8/TTC8, BBS9 and BBIP10. Interacts with the C-terminus of RAB3IP. Interacts with CCDC28B and ALDOB. Interacts with PKD1.</text>
</comment>
<dbReference type="GO" id="GO:0007601">
    <property type="term" value="P:visual perception"/>
    <property type="evidence" value="ECO:0007669"/>
    <property type="project" value="UniProtKB-KW"/>
</dbReference>
<keyword evidence="13" id="KW-0391">Immunity</keyword>
<evidence type="ECO:0000256" key="15">
    <source>
        <dbReference type="ARBA" id="ARBA00022990"/>
    </source>
</evidence>
<evidence type="ECO:0000256" key="16">
    <source>
        <dbReference type="ARBA" id="ARBA00023069"/>
    </source>
</evidence>
<dbReference type="GO" id="GO:1905515">
    <property type="term" value="P:non-motile cilium assembly"/>
    <property type="evidence" value="ECO:0007669"/>
    <property type="project" value="InterPro"/>
</dbReference>
<gene>
    <name evidence="30" type="ORF">Q8A67_022706</name>
</gene>
<keyword evidence="12" id="KW-0970">Cilium biogenesis/degradation</keyword>
<dbReference type="Pfam" id="PF00089">
    <property type="entry name" value="Trypsin"/>
    <property type="match status" value="1"/>
</dbReference>
<keyword evidence="7" id="KW-1003">Cell membrane</keyword>
<dbReference type="GO" id="GO:0045087">
    <property type="term" value="P:innate immune response"/>
    <property type="evidence" value="ECO:0007669"/>
    <property type="project" value="UniProtKB-KW"/>
</dbReference>
<dbReference type="GO" id="GO:0061512">
    <property type="term" value="P:protein localization to cilium"/>
    <property type="evidence" value="ECO:0007669"/>
    <property type="project" value="TreeGrafter"/>
</dbReference>
<dbReference type="GO" id="GO:0006508">
    <property type="term" value="P:proteolysis"/>
    <property type="evidence" value="ECO:0007669"/>
    <property type="project" value="InterPro"/>
</dbReference>
<evidence type="ECO:0000256" key="22">
    <source>
        <dbReference type="ARBA" id="ARBA00029636"/>
    </source>
</evidence>
<dbReference type="GO" id="GO:0034464">
    <property type="term" value="C:BBSome"/>
    <property type="evidence" value="ECO:0007669"/>
    <property type="project" value="InterPro"/>
</dbReference>
<dbReference type="InterPro" id="IPR018114">
    <property type="entry name" value="TRYPSIN_HIS"/>
</dbReference>
<dbReference type="PROSITE" id="PS50234">
    <property type="entry name" value="VWFA"/>
    <property type="match status" value="1"/>
</dbReference>
<evidence type="ECO:0000256" key="24">
    <source>
        <dbReference type="ARBA" id="ARBA00073721"/>
    </source>
</evidence>
<feature type="signal peptide" evidence="26">
    <location>
        <begin position="1"/>
        <end position="21"/>
    </location>
</feature>
<evidence type="ECO:0000256" key="7">
    <source>
        <dbReference type="ARBA" id="ARBA00022475"/>
    </source>
</evidence>
<evidence type="ECO:0000313" key="31">
    <source>
        <dbReference type="Proteomes" id="UP001187343"/>
    </source>
</evidence>
<dbReference type="Pfam" id="PF00084">
    <property type="entry name" value="Sushi"/>
    <property type="match status" value="2"/>
</dbReference>
<dbReference type="InterPro" id="IPR035976">
    <property type="entry name" value="Sushi/SCR/CCP_sf"/>
</dbReference>
<keyword evidence="20" id="KW-0966">Cell projection</keyword>
<evidence type="ECO:0000256" key="3">
    <source>
        <dbReference type="ARBA" id="ARBA00004241"/>
    </source>
</evidence>
<dbReference type="GO" id="GO:0060170">
    <property type="term" value="C:ciliary membrane"/>
    <property type="evidence" value="ECO:0007669"/>
    <property type="project" value="UniProtKB-SubCell"/>
</dbReference>
<dbReference type="Pfam" id="PF14779">
    <property type="entry name" value="BBS1"/>
    <property type="match status" value="1"/>
</dbReference>
<dbReference type="InterPro" id="IPR043504">
    <property type="entry name" value="Peptidase_S1_PA_chymotrypsin"/>
</dbReference>
<dbReference type="SMART" id="SM00020">
    <property type="entry name" value="Tryp_SPc"/>
    <property type="match status" value="1"/>
</dbReference>
<dbReference type="Pfam" id="PF23304">
    <property type="entry name" value="GAE_BBS1"/>
    <property type="match status" value="1"/>
</dbReference>
<evidence type="ECO:0000256" key="8">
    <source>
        <dbReference type="ARBA" id="ARBA00022490"/>
    </source>
</evidence>
<dbReference type="SMART" id="SM00327">
    <property type="entry name" value="VWA"/>
    <property type="match status" value="1"/>
</dbReference>
<feature type="domain" description="Peptidase S1" evidence="28">
    <location>
        <begin position="451"/>
        <end position="746"/>
    </location>
</feature>
<keyword evidence="26" id="KW-0732">Signal</keyword>
<evidence type="ECO:0000256" key="1">
    <source>
        <dbReference type="ARBA" id="ARBA00001936"/>
    </source>
</evidence>
<dbReference type="Proteomes" id="UP001187343">
    <property type="component" value="Unassembled WGS sequence"/>
</dbReference>
<dbReference type="InterPro" id="IPR056419">
    <property type="entry name" value="GAE_BBS1"/>
</dbReference>
<dbReference type="SUPFAM" id="SSF50494">
    <property type="entry name" value="Trypsin-like serine proteases"/>
    <property type="match status" value="1"/>
</dbReference>
<dbReference type="GO" id="GO:0009986">
    <property type="term" value="C:cell surface"/>
    <property type="evidence" value="ECO:0007669"/>
    <property type="project" value="UniProtKB-SubCell"/>
</dbReference>
<dbReference type="InterPro" id="IPR011047">
    <property type="entry name" value="Quinoprotein_ADH-like_sf"/>
</dbReference>
<keyword evidence="15" id="KW-0007">Acetylation</keyword>
<dbReference type="Gene3D" id="2.130.10.10">
    <property type="entry name" value="YVTN repeat-like/Quinoprotein amine dehydrogenase"/>
    <property type="match status" value="1"/>
</dbReference>
<dbReference type="InterPro" id="IPR015943">
    <property type="entry name" value="WD40/YVTN_repeat-like_dom_sf"/>
</dbReference>
<evidence type="ECO:0000313" key="30">
    <source>
        <dbReference type="EMBL" id="KAK2872809.1"/>
    </source>
</evidence>
<evidence type="ECO:0000256" key="13">
    <source>
        <dbReference type="ARBA" id="ARBA00022859"/>
    </source>
</evidence>
<evidence type="ECO:0000256" key="21">
    <source>
        <dbReference type="ARBA" id="ARBA00023305"/>
    </source>
</evidence>
<feature type="disulfide bond" evidence="25">
    <location>
        <begin position="115"/>
        <end position="142"/>
    </location>
</feature>
<feature type="disulfide bond" evidence="25">
    <location>
        <begin position="175"/>
        <end position="202"/>
    </location>
</feature>
<keyword evidence="18 25" id="KW-1015">Disulfide bond</keyword>
<accession>A0AA88TFI4</accession>
<dbReference type="GO" id="GO:0034451">
    <property type="term" value="C:centriolar satellite"/>
    <property type="evidence" value="ECO:0007669"/>
    <property type="project" value="UniProtKB-SubCell"/>
</dbReference>
<feature type="domain" description="Sushi" evidence="29">
    <location>
        <begin position="26"/>
        <end position="84"/>
    </location>
</feature>
<evidence type="ECO:0000256" key="18">
    <source>
        <dbReference type="ARBA" id="ARBA00023157"/>
    </source>
</evidence>
<dbReference type="GO" id="GO:0005930">
    <property type="term" value="C:axoneme"/>
    <property type="evidence" value="ECO:0007669"/>
    <property type="project" value="TreeGrafter"/>
</dbReference>
<dbReference type="Gene3D" id="3.40.50.410">
    <property type="entry name" value="von Willebrand factor, type A domain"/>
    <property type="match status" value="1"/>
</dbReference>
<keyword evidence="21" id="KW-0844">Vision</keyword>